<dbReference type="InParanoid" id="E9G9G9"/>
<accession>E9G9G9</accession>
<evidence type="ECO:0000313" key="3">
    <source>
        <dbReference type="Proteomes" id="UP000000305"/>
    </source>
</evidence>
<dbReference type="EMBL" id="GL732536">
    <property type="protein sequence ID" value="EFX83559.1"/>
    <property type="molecule type" value="Genomic_DNA"/>
</dbReference>
<protein>
    <submittedName>
        <fullName evidence="2">Uncharacterized protein</fullName>
    </submittedName>
</protein>
<feature type="compositionally biased region" description="Acidic residues" evidence="1">
    <location>
        <begin position="49"/>
        <end position="58"/>
    </location>
</feature>
<organism evidence="2 3">
    <name type="scientific">Daphnia pulex</name>
    <name type="common">Water flea</name>
    <dbReference type="NCBI Taxonomy" id="6669"/>
    <lineage>
        <taxon>Eukaryota</taxon>
        <taxon>Metazoa</taxon>
        <taxon>Ecdysozoa</taxon>
        <taxon>Arthropoda</taxon>
        <taxon>Crustacea</taxon>
        <taxon>Branchiopoda</taxon>
        <taxon>Diplostraca</taxon>
        <taxon>Cladocera</taxon>
        <taxon>Anomopoda</taxon>
        <taxon>Daphniidae</taxon>
        <taxon>Daphnia</taxon>
    </lineage>
</organism>
<feature type="region of interest" description="Disordered" evidence="1">
    <location>
        <begin position="1"/>
        <end position="58"/>
    </location>
</feature>
<feature type="compositionally biased region" description="Polar residues" evidence="1">
    <location>
        <begin position="33"/>
        <end position="43"/>
    </location>
</feature>
<evidence type="ECO:0000313" key="2">
    <source>
        <dbReference type="EMBL" id="EFX83559.1"/>
    </source>
</evidence>
<dbReference type="KEGG" id="dpx:DAPPUDRAFT_239488"/>
<evidence type="ECO:0000256" key="1">
    <source>
        <dbReference type="SAM" id="MobiDB-lite"/>
    </source>
</evidence>
<name>E9G9G9_DAPPU</name>
<dbReference type="Proteomes" id="UP000000305">
    <property type="component" value="Unassembled WGS sequence"/>
</dbReference>
<reference evidence="2 3" key="1">
    <citation type="journal article" date="2011" name="Science">
        <title>The ecoresponsive genome of Daphnia pulex.</title>
        <authorList>
            <person name="Colbourne J.K."/>
            <person name="Pfrender M.E."/>
            <person name="Gilbert D."/>
            <person name="Thomas W.K."/>
            <person name="Tucker A."/>
            <person name="Oakley T.H."/>
            <person name="Tokishita S."/>
            <person name="Aerts A."/>
            <person name="Arnold G.J."/>
            <person name="Basu M.K."/>
            <person name="Bauer D.J."/>
            <person name="Caceres C.E."/>
            <person name="Carmel L."/>
            <person name="Casola C."/>
            <person name="Choi J.H."/>
            <person name="Detter J.C."/>
            <person name="Dong Q."/>
            <person name="Dusheyko S."/>
            <person name="Eads B.D."/>
            <person name="Frohlich T."/>
            <person name="Geiler-Samerotte K.A."/>
            <person name="Gerlach D."/>
            <person name="Hatcher P."/>
            <person name="Jogdeo S."/>
            <person name="Krijgsveld J."/>
            <person name="Kriventseva E.V."/>
            <person name="Kultz D."/>
            <person name="Laforsch C."/>
            <person name="Lindquist E."/>
            <person name="Lopez J."/>
            <person name="Manak J.R."/>
            <person name="Muller J."/>
            <person name="Pangilinan J."/>
            <person name="Patwardhan R.P."/>
            <person name="Pitluck S."/>
            <person name="Pritham E.J."/>
            <person name="Rechtsteiner A."/>
            <person name="Rho M."/>
            <person name="Rogozin I.B."/>
            <person name="Sakarya O."/>
            <person name="Salamov A."/>
            <person name="Schaack S."/>
            <person name="Shapiro H."/>
            <person name="Shiga Y."/>
            <person name="Skalitzky C."/>
            <person name="Smith Z."/>
            <person name="Souvorov A."/>
            <person name="Sung W."/>
            <person name="Tang Z."/>
            <person name="Tsuchiya D."/>
            <person name="Tu H."/>
            <person name="Vos H."/>
            <person name="Wang M."/>
            <person name="Wolf Y.I."/>
            <person name="Yamagata H."/>
            <person name="Yamada T."/>
            <person name="Ye Y."/>
            <person name="Shaw J.R."/>
            <person name="Andrews J."/>
            <person name="Crease T.J."/>
            <person name="Tang H."/>
            <person name="Lucas S.M."/>
            <person name="Robertson H.M."/>
            <person name="Bork P."/>
            <person name="Koonin E.V."/>
            <person name="Zdobnov E.M."/>
            <person name="Grigoriev I.V."/>
            <person name="Lynch M."/>
            <person name="Boore J.L."/>
        </authorList>
    </citation>
    <scope>NUCLEOTIDE SEQUENCE [LARGE SCALE GENOMIC DNA]</scope>
</reference>
<proteinExistence type="predicted"/>
<dbReference type="AlphaFoldDB" id="E9G9G9"/>
<sequence>MALVGNGTLVGGVDRSTSKIENQTTLDDAAGCFSSNSSAGNSTKRSRFEEDEDVVEDDLEDRDSRITFHNYPLLIDIYEDSETMAEKAVARLQLQPPSPTRGQNFFTLSMASSLLK</sequence>
<dbReference type="HOGENOM" id="CLU_2099291_0_0_1"/>
<gene>
    <name evidence="2" type="ORF">DAPPUDRAFT_239488</name>
</gene>
<keyword evidence="3" id="KW-1185">Reference proteome</keyword>